<dbReference type="AlphaFoldDB" id="A0A1I1FTV6"/>
<dbReference type="RefSeq" id="WP_091528490.1">
    <property type="nucleotide sequence ID" value="NZ_FOLT01000002.1"/>
</dbReference>
<organism evidence="1 2">
    <name type="scientific">Alkalibacterium subtropicum</name>
    <dbReference type="NCBI Taxonomy" id="753702"/>
    <lineage>
        <taxon>Bacteria</taxon>
        <taxon>Bacillati</taxon>
        <taxon>Bacillota</taxon>
        <taxon>Bacilli</taxon>
        <taxon>Lactobacillales</taxon>
        <taxon>Carnobacteriaceae</taxon>
        <taxon>Alkalibacterium</taxon>
    </lineage>
</organism>
<protein>
    <submittedName>
        <fullName evidence="1">Uncharacterized protein</fullName>
    </submittedName>
</protein>
<reference evidence="2" key="1">
    <citation type="submission" date="2016-10" db="EMBL/GenBank/DDBJ databases">
        <authorList>
            <person name="Varghese N."/>
            <person name="Submissions S."/>
        </authorList>
    </citation>
    <scope>NUCLEOTIDE SEQUENCE [LARGE SCALE GENOMIC DNA]</scope>
    <source>
        <strain evidence="2">DSM 23664</strain>
    </source>
</reference>
<dbReference type="EMBL" id="FOLT01000002">
    <property type="protein sequence ID" value="SFC00410.1"/>
    <property type="molecule type" value="Genomic_DNA"/>
</dbReference>
<proteinExistence type="predicted"/>
<evidence type="ECO:0000313" key="1">
    <source>
        <dbReference type="EMBL" id="SFC00410.1"/>
    </source>
</evidence>
<dbReference type="Proteomes" id="UP000199612">
    <property type="component" value="Unassembled WGS sequence"/>
</dbReference>
<sequence>MMNELKCPYCGNETVEVNKQGTDKYRCETCGKTFGLKSNEVVKDCHTFYFTYGGFHGGFKTILIEERYGFADMTLTPPIGISIDGEMKLRITLNEWQAIKDELFNELFILSWDEEYTDPDIMDGTQWDLKIKFDNRKKFETGGSNDFPERFDELLEYRDPYFEQVGAEENRN</sequence>
<evidence type="ECO:0000313" key="2">
    <source>
        <dbReference type="Proteomes" id="UP000199612"/>
    </source>
</evidence>
<dbReference type="OrthoDB" id="4979632at2"/>
<keyword evidence="2" id="KW-1185">Reference proteome</keyword>
<name>A0A1I1FTV6_9LACT</name>
<gene>
    <name evidence="1" type="ORF">SAMN04488102_102166</name>
</gene>
<accession>A0A1I1FTV6</accession>
<dbReference type="STRING" id="753702.SAMN04488102_102166"/>